<accession>A0A1I7XV70</accession>
<feature type="region of interest" description="Disordered" evidence="1">
    <location>
        <begin position="35"/>
        <end position="94"/>
    </location>
</feature>
<sequence length="177" mass="18382">MKLDEVCPHMCGSGSSNKSSTYRVLVKLLLPLHLKTPSKPAGETPAPSGGYEGGAGETPAATPSQVPSKPGKQNVPTKVSAPGTSPEEENGAGVAVLIPNNAADLGYSGKQTEQAASSYVSIGSNQGELSYPQLSNIPYLFIPIEAVDTENQIYPGVSYVLVPGESQDQYGSLFSKL</sequence>
<name>A0A1I7XV70_HETBA</name>
<reference evidence="3" key="1">
    <citation type="submission" date="2016-11" db="UniProtKB">
        <authorList>
            <consortium name="WormBaseParasite"/>
        </authorList>
    </citation>
    <scope>IDENTIFICATION</scope>
</reference>
<keyword evidence="2" id="KW-1185">Reference proteome</keyword>
<dbReference type="AlphaFoldDB" id="A0A1I7XV70"/>
<organism evidence="2 3">
    <name type="scientific">Heterorhabditis bacteriophora</name>
    <name type="common">Entomopathogenic nematode worm</name>
    <dbReference type="NCBI Taxonomy" id="37862"/>
    <lineage>
        <taxon>Eukaryota</taxon>
        <taxon>Metazoa</taxon>
        <taxon>Ecdysozoa</taxon>
        <taxon>Nematoda</taxon>
        <taxon>Chromadorea</taxon>
        <taxon>Rhabditida</taxon>
        <taxon>Rhabditina</taxon>
        <taxon>Rhabditomorpha</taxon>
        <taxon>Strongyloidea</taxon>
        <taxon>Heterorhabditidae</taxon>
        <taxon>Heterorhabditis</taxon>
    </lineage>
</organism>
<evidence type="ECO:0000256" key="1">
    <source>
        <dbReference type="SAM" id="MobiDB-lite"/>
    </source>
</evidence>
<protein>
    <submittedName>
        <fullName evidence="3">DUF4774 domain-containing protein</fullName>
    </submittedName>
</protein>
<evidence type="ECO:0000313" key="3">
    <source>
        <dbReference type="WBParaSite" id="Hba_21232"/>
    </source>
</evidence>
<proteinExistence type="predicted"/>
<dbReference type="Proteomes" id="UP000095283">
    <property type="component" value="Unplaced"/>
</dbReference>
<evidence type="ECO:0000313" key="2">
    <source>
        <dbReference type="Proteomes" id="UP000095283"/>
    </source>
</evidence>
<dbReference type="WBParaSite" id="Hba_21232">
    <property type="protein sequence ID" value="Hba_21232"/>
    <property type="gene ID" value="Hba_21232"/>
</dbReference>